<organism evidence="1 2">
    <name type="scientific">Hallella colorans</name>
    <dbReference type="NCBI Taxonomy" id="1703337"/>
    <lineage>
        <taxon>Bacteria</taxon>
        <taxon>Pseudomonadati</taxon>
        <taxon>Bacteroidota</taxon>
        <taxon>Bacteroidia</taxon>
        <taxon>Bacteroidales</taxon>
        <taxon>Prevotellaceae</taxon>
        <taxon>Hallella</taxon>
    </lineage>
</organism>
<sequence length="40" mass="4597">MARKRQVTIVIDNCMTLKQQEYGKQTVSPYIDCLNLPIQG</sequence>
<gene>
    <name evidence="1" type="ORF">C7379_1387</name>
</gene>
<dbReference type="EMBL" id="QENY01000038">
    <property type="protein sequence ID" value="PVX43776.1"/>
    <property type="molecule type" value="Genomic_DNA"/>
</dbReference>
<protein>
    <submittedName>
        <fullName evidence="1">Uncharacterized protein</fullName>
    </submittedName>
</protein>
<name>A0A2U0TJJ2_9BACT</name>
<evidence type="ECO:0000313" key="1">
    <source>
        <dbReference type="EMBL" id="PVX43776.1"/>
    </source>
</evidence>
<comment type="caution">
    <text evidence="1">The sequence shown here is derived from an EMBL/GenBank/DDBJ whole genome shotgun (WGS) entry which is preliminary data.</text>
</comment>
<evidence type="ECO:0000313" key="2">
    <source>
        <dbReference type="Proteomes" id="UP000245870"/>
    </source>
</evidence>
<accession>A0A2U0TJJ2</accession>
<reference evidence="1 2" key="1">
    <citation type="submission" date="2018-05" db="EMBL/GenBank/DDBJ databases">
        <title>Genomic Encyclopedia of Type Strains, Phase IV (KMG-IV): sequencing the most valuable type-strain genomes for metagenomic binning, comparative biology and taxonomic classification.</title>
        <authorList>
            <person name="Goeker M."/>
        </authorList>
    </citation>
    <scope>NUCLEOTIDE SEQUENCE [LARGE SCALE GENOMIC DNA]</scope>
    <source>
        <strain evidence="1 2">DSM 100333</strain>
    </source>
</reference>
<dbReference type="Proteomes" id="UP000245870">
    <property type="component" value="Unassembled WGS sequence"/>
</dbReference>
<keyword evidence="2" id="KW-1185">Reference proteome</keyword>
<proteinExistence type="predicted"/>
<dbReference type="AlphaFoldDB" id="A0A2U0TJJ2"/>